<dbReference type="EMBL" id="BK032608">
    <property type="protein sequence ID" value="DAF51037.1"/>
    <property type="molecule type" value="Genomic_DNA"/>
</dbReference>
<protein>
    <submittedName>
        <fullName evidence="2">Uncharacterized protein</fullName>
    </submittedName>
</protein>
<evidence type="ECO:0000256" key="1">
    <source>
        <dbReference type="SAM" id="MobiDB-lite"/>
    </source>
</evidence>
<evidence type="ECO:0000313" key="2">
    <source>
        <dbReference type="EMBL" id="DAF51037.1"/>
    </source>
</evidence>
<feature type="region of interest" description="Disordered" evidence="1">
    <location>
        <begin position="38"/>
        <end position="63"/>
    </location>
</feature>
<sequence>MRFDQSDEKSRAMVRLALGLDDDTAIAARGGRVVKKPSPVSAETLDELSRATAKAAEKENKRF</sequence>
<reference evidence="2" key="1">
    <citation type="journal article" date="2021" name="Proc. Natl. Acad. Sci. U.S.A.">
        <title>A Catalog of Tens of Thousands of Viruses from Human Metagenomes Reveals Hidden Associations with Chronic Diseases.</title>
        <authorList>
            <person name="Tisza M.J."/>
            <person name="Buck C.B."/>
        </authorList>
    </citation>
    <scope>NUCLEOTIDE SEQUENCE</scope>
    <source>
        <strain evidence="2">CtFIm6</strain>
    </source>
</reference>
<name>A0A8S5SJ23_9CAUD</name>
<accession>A0A8S5SJ23</accession>
<organism evidence="2">
    <name type="scientific">Siphoviridae sp. ctFIm6</name>
    <dbReference type="NCBI Taxonomy" id="2827818"/>
    <lineage>
        <taxon>Viruses</taxon>
        <taxon>Duplodnaviria</taxon>
        <taxon>Heunggongvirae</taxon>
        <taxon>Uroviricota</taxon>
        <taxon>Caudoviricetes</taxon>
    </lineage>
</organism>
<proteinExistence type="predicted"/>